<evidence type="ECO:0000256" key="7">
    <source>
        <dbReference type="SAM" id="SignalP"/>
    </source>
</evidence>
<dbReference type="SUPFAM" id="SSF48726">
    <property type="entry name" value="Immunoglobulin"/>
    <property type="match status" value="5"/>
</dbReference>
<reference evidence="9 10" key="1">
    <citation type="journal article" date="2017" name="Gigascience">
        <title>Genome sequence of the small brown planthopper, Laodelphax striatellus.</title>
        <authorList>
            <person name="Zhu J."/>
            <person name="Jiang F."/>
            <person name="Wang X."/>
            <person name="Yang P."/>
            <person name="Bao Y."/>
            <person name="Zhao W."/>
            <person name="Wang W."/>
            <person name="Lu H."/>
            <person name="Wang Q."/>
            <person name="Cui N."/>
            <person name="Li J."/>
            <person name="Chen X."/>
            <person name="Luo L."/>
            <person name="Yu J."/>
            <person name="Kang L."/>
            <person name="Cui F."/>
        </authorList>
    </citation>
    <scope>NUCLEOTIDE SEQUENCE [LARGE SCALE GENOMIC DNA]</scope>
    <source>
        <strain evidence="9">Lst14</strain>
    </source>
</reference>
<dbReference type="Pfam" id="PF08205">
    <property type="entry name" value="C2-set_2"/>
    <property type="match status" value="1"/>
</dbReference>
<feature type="chain" id="PRO_5019752184" description="Ig-like domain-containing protein" evidence="7">
    <location>
        <begin position="30"/>
        <end position="656"/>
    </location>
</feature>
<dbReference type="InParanoid" id="A0A482WVA9"/>
<evidence type="ECO:0000313" key="10">
    <source>
        <dbReference type="Proteomes" id="UP000291343"/>
    </source>
</evidence>
<dbReference type="InterPro" id="IPR003599">
    <property type="entry name" value="Ig_sub"/>
</dbReference>
<evidence type="ECO:0000256" key="4">
    <source>
        <dbReference type="ARBA" id="ARBA00023180"/>
    </source>
</evidence>
<dbReference type="GO" id="GO:0005911">
    <property type="term" value="C:cell-cell junction"/>
    <property type="evidence" value="ECO:0007669"/>
    <property type="project" value="TreeGrafter"/>
</dbReference>
<dbReference type="Gene3D" id="2.60.40.10">
    <property type="entry name" value="Immunoglobulins"/>
    <property type="match status" value="5"/>
</dbReference>
<dbReference type="PROSITE" id="PS50835">
    <property type="entry name" value="IG_LIKE"/>
    <property type="match status" value="4"/>
</dbReference>
<evidence type="ECO:0000256" key="1">
    <source>
        <dbReference type="ARBA" id="ARBA00004479"/>
    </source>
</evidence>
<dbReference type="InterPro" id="IPR013162">
    <property type="entry name" value="CD80_C2-set"/>
</dbReference>
<dbReference type="EMBL" id="QKKF02023962">
    <property type="protein sequence ID" value="RZF37547.1"/>
    <property type="molecule type" value="Genomic_DNA"/>
</dbReference>
<dbReference type="GO" id="GO:0098609">
    <property type="term" value="P:cell-cell adhesion"/>
    <property type="evidence" value="ECO:0007669"/>
    <property type="project" value="TreeGrafter"/>
</dbReference>
<dbReference type="PANTHER" id="PTHR11640:SF154">
    <property type="entry name" value="IRREGULAR CHIASM C-ROUGHEST PROTEIN-LIKE PROTEIN"/>
    <property type="match status" value="1"/>
</dbReference>
<accession>A0A482WVA9</accession>
<dbReference type="PANTHER" id="PTHR11640">
    <property type="entry name" value="NEPHRIN"/>
    <property type="match status" value="1"/>
</dbReference>
<comment type="subcellular location">
    <subcellularLocation>
        <location evidence="1">Membrane</location>
        <topology evidence="1">Single-pass type I membrane protein</topology>
    </subcellularLocation>
</comment>
<dbReference type="OrthoDB" id="10039395at2759"/>
<comment type="caution">
    <text evidence="9">The sequence shown here is derived from an EMBL/GenBank/DDBJ whole genome shotgun (WGS) entry which is preliminary data.</text>
</comment>
<dbReference type="GO" id="GO:0005886">
    <property type="term" value="C:plasma membrane"/>
    <property type="evidence" value="ECO:0007669"/>
    <property type="project" value="TreeGrafter"/>
</dbReference>
<keyword evidence="5" id="KW-0393">Immunoglobulin domain</keyword>
<keyword evidence="6" id="KW-0812">Transmembrane</keyword>
<sequence length="656" mass="72424">MAESFSTSFINMVSCLLVISSIFNQGADCLQRFDKQPVYSEVNPGEDIKLDCKIFNKKGSCSWQKDNKPVGIYLKKYEWAGSESDGDCSLWVRAATLEFDDGEWECQVTASDFTTQDALTSTPVRLVVRVAPQRPRIEFRSAQLLPGHNVTGRAGERAAVKCVSRYGNPPARIKWFVGDEDVTSASRQSDAPETDNPRTAAAASLLEILLDKDRHGQTLRCVALHESYPTKSLSVEARLDVTYPPEVRLIGAPNGDLEEGSPVVLRCVTDANPPASVVWRRAGRTDIASLEESLQFRPVTRKDSATYTCQAKNTLGASEPITVYLDVKYPPQIKSVGKDRLTTATLFSQVAFECDADANPTPTFQWLQRVGPDAVLVRSRESRLVLANVSYDHQGEYVCRVTNLIAGTERPVQSEAITIQVVGAPQVVREEVEVIAARGSDATLRMVVCADPRPNTASWEWGSLQLKAGEGIGKYQAEELKQDGREDCYEARLYVREVEPSDSRSYFLLVKNERGIDKHWVRLVVRGSYTEPISMMTLVSAASGCLLVFILCVLCAVYCVRTEKCCFSRRGDFKPTDLESEKSDIDSMTGRKTPRIEASVLHGQHNGPGEAMYCSTPTRRLAPPHSTPHLITGSSGSPEAMKVRLAAMVLQPPTRV</sequence>
<keyword evidence="2 6" id="KW-0472">Membrane</keyword>
<dbReference type="STRING" id="195883.A0A482WVA9"/>
<keyword evidence="6" id="KW-1133">Transmembrane helix</keyword>
<protein>
    <recommendedName>
        <fullName evidence="8">Ig-like domain-containing protein</fullName>
    </recommendedName>
</protein>
<evidence type="ECO:0000256" key="2">
    <source>
        <dbReference type="ARBA" id="ARBA00023136"/>
    </source>
</evidence>
<proteinExistence type="predicted"/>
<dbReference type="InterPro" id="IPR051275">
    <property type="entry name" value="Cell_adhesion_signaling"/>
</dbReference>
<keyword evidence="3" id="KW-1015">Disulfide bond</keyword>
<feature type="transmembrane region" description="Helical" evidence="6">
    <location>
        <begin position="535"/>
        <end position="560"/>
    </location>
</feature>
<dbReference type="SMART" id="SM00408">
    <property type="entry name" value="IGc2"/>
    <property type="match status" value="3"/>
</dbReference>
<evidence type="ECO:0000313" key="9">
    <source>
        <dbReference type="EMBL" id="RZF37547.1"/>
    </source>
</evidence>
<feature type="signal peptide" evidence="7">
    <location>
        <begin position="1"/>
        <end position="29"/>
    </location>
</feature>
<evidence type="ECO:0000256" key="3">
    <source>
        <dbReference type="ARBA" id="ARBA00023157"/>
    </source>
</evidence>
<dbReference type="InterPro" id="IPR013783">
    <property type="entry name" value="Ig-like_fold"/>
</dbReference>
<gene>
    <name evidence="9" type="ORF">LSTR_LSTR008585</name>
</gene>
<feature type="domain" description="Ig-like" evidence="8">
    <location>
        <begin position="135"/>
        <end position="234"/>
    </location>
</feature>
<dbReference type="GO" id="GO:0050839">
    <property type="term" value="F:cell adhesion molecule binding"/>
    <property type="evidence" value="ECO:0007669"/>
    <property type="project" value="TreeGrafter"/>
</dbReference>
<organism evidence="9 10">
    <name type="scientific">Laodelphax striatellus</name>
    <name type="common">Small brown planthopper</name>
    <name type="synonym">Delphax striatella</name>
    <dbReference type="NCBI Taxonomy" id="195883"/>
    <lineage>
        <taxon>Eukaryota</taxon>
        <taxon>Metazoa</taxon>
        <taxon>Ecdysozoa</taxon>
        <taxon>Arthropoda</taxon>
        <taxon>Hexapoda</taxon>
        <taxon>Insecta</taxon>
        <taxon>Pterygota</taxon>
        <taxon>Neoptera</taxon>
        <taxon>Paraneoptera</taxon>
        <taxon>Hemiptera</taxon>
        <taxon>Auchenorrhyncha</taxon>
        <taxon>Fulgoroidea</taxon>
        <taxon>Delphacidae</taxon>
        <taxon>Criomorphinae</taxon>
        <taxon>Laodelphax</taxon>
    </lineage>
</organism>
<dbReference type="InterPro" id="IPR003598">
    <property type="entry name" value="Ig_sub2"/>
</dbReference>
<keyword evidence="10" id="KW-1185">Reference proteome</keyword>
<dbReference type="InterPro" id="IPR007110">
    <property type="entry name" value="Ig-like_dom"/>
</dbReference>
<feature type="domain" description="Ig-like" evidence="8">
    <location>
        <begin position="31"/>
        <end position="120"/>
    </location>
</feature>
<keyword evidence="4" id="KW-0325">Glycoprotein</keyword>
<dbReference type="Pfam" id="PF13927">
    <property type="entry name" value="Ig_3"/>
    <property type="match status" value="2"/>
</dbReference>
<dbReference type="SMART" id="SM00409">
    <property type="entry name" value="IG"/>
    <property type="match status" value="5"/>
</dbReference>
<dbReference type="Proteomes" id="UP000291343">
    <property type="component" value="Unassembled WGS sequence"/>
</dbReference>
<dbReference type="AlphaFoldDB" id="A0A482WVA9"/>
<keyword evidence="7" id="KW-0732">Signal</keyword>
<feature type="domain" description="Ig-like" evidence="8">
    <location>
        <begin position="331"/>
        <end position="418"/>
    </location>
</feature>
<evidence type="ECO:0000256" key="6">
    <source>
        <dbReference type="SAM" id="Phobius"/>
    </source>
</evidence>
<evidence type="ECO:0000256" key="5">
    <source>
        <dbReference type="ARBA" id="ARBA00023319"/>
    </source>
</evidence>
<dbReference type="CDD" id="cd00096">
    <property type="entry name" value="Ig"/>
    <property type="match status" value="2"/>
</dbReference>
<evidence type="ECO:0000259" key="8">
    <source>
        <dbReference type="PROSITE" id="PS50835"/>
    </source>
</evidence>
<dbReference type="InterPro" id="IPR036179">
    <property type="entry name" value="Ig-like_dom_sf"/>
</dbReference>
<feature type="domain" description="Ig-like" evidence="8">
    <location>
        <begin position="245"/>
        <end position="322"/>
    </location>
</feature>
<name>A0A482WVA9_LAOST</name>